<keyword evidence="1" id="KW-1133">Transmembrane helix</keyword>
<name>A0A1H7HY34_RUMAL</name>
<dbReference type="Proteomes" id="UP000186015">
    <property type="component" value="Unassembled WGS sequence"/>
</dbReference>
<organism evidence="2 3">
    <name type="scientific">Ruminococcus albus</name>
    <dbReference type="NCBI Taxonomy" id="1264"/>
    <lineage>
        <taxon>Bacteria</taxon>
        <taxon>Bacillati</taxon>
        <taxon>Bacillota</taxon>
        <taxon>Clostridia</taxon>
        <taxon>Eubacteriales</taxon>
        <taxon>Oscillospiraceae</taxon>
        <taxon>Ruminococcus</taxon>
    </lineage>
</organism>
<proteinExistence type="predicted"/>
<feature type="transmembrane region" description="Helical" evidence="1">
    <location>
        <begin position="12"/>
        <end position="32"/>
    </location>
</feature>
<evidence type="ECO:0000313" key="2">
    <source>
        <dbReference type="EMBL" id="SEK55068.1"/>
    </source>
</evidence>
<keyword evidence="1" id="KW-0472">Membrane</keyword>
<dbReference type="AlphaFoldDB" id="A0A1H7HY34"/>
<keyword evidence="1" id="KW-0812">Transmembrane</keyword>
<evidence type="ECO:0000256" key="1">
    <source>
        <dbReference type="SAM" id="Phobius"/>
    </source>
</evidence>
<accession>A0A1H7HY34</accession>
<feature type="transmembrane region" description="Helical" evidence="1">
    <location>
        <begin position="52"/>
        <end position="79"/>
    </location>
</feature>
<protein>
    <submittedName>
        <fullName evidence="2">Uncharacterized protein</fullName>
    </submittedName>
</protein>
<sequence>MEKRGKFEIKQLIAVLAAGLIFFSPMLIGYIYDRRHPVTTLTGHDALVQIHGYLGCTLLQLLAMPFASALSGFVGSVIYRAGEEEYKGKRIWSPVAVVILTVLGTVTMLFIPKVSGLDLQQELKGYNGMSVMRIAQLYNACGEDMESGAVRKIEIDNAETDYEIFTYRKASGSKGGHKMGYSSQYSLNGDGETVAQISKSDSRRMELLFLTRSRHSVEIYENSGFIASFDGYDTLPSDFSDMFTLERDGDYIRMNVLENEKLADNIVLVLERDGEERRTPAGRSEYYFPETMKGYSCRIALYRGGEYLTLSNTVYI</sequence>
<evidence type="ECO:0000313" key="3">
    <source>
        <dbReference type="Proteomes" id="UP000186015"/>
    </source>
</evidence>
<dbReference type="RefSeq" id="WP_074830571.1">
    <property type="nucleotide sequence ID" value="NZ_FOAT01000003.1"/>
</dbReference>
<reference evidence="2 3" key="1">
    <citation type="submission" date="2016-10" db="EMBL/GenBank/DDBJ databases">
        <authorList>
            <person name="de Groot N.N."/>
        </authorList>
    </citation>
    <scope>NUCLEOTIDE SEQUENCE [LARGE SCALE GENOMIC DNA]</scope>
    <source>
        <strain evidence="2 3">KH2T6</strain>
    </source>
</reference>
<gene>
    <name evidence="2" type="ORF">SAMN05216469_103145</name>
</gene>
<feature type="transmembrane region" description="Helical" evidence="1">
    <location>
        <begin position="91"/>
        <end position="111"/>
    </location>
</feature>
<dbReference type="EMBL" id="FOAT01000003">
    <property type="protein sequence ID" value="SEK55068.1"/>
    <property type="molecule type" value="Genomic_DNA"/>
</dbReference>